<protein>
    <recommendedName>
        <fullName evidence="3">DUF883 domain-containing protein</fullName>
    </recommendedName>
</protein>
<evidence type="ECO:0000313" key="2">
    <source>
        <dbReference type="Proteomes" id="UP000321635"/>
    </source>
</evidence>
<name>A0A511X9W5_9PROT</name>
<evidence type="ECO:0008006" key="3">
    <source>
        <dbReference type="Google" id="ProtNLM"/>
    </source>
</evidence>
<dbReference type="RefSeq" id="WP_026399246.1">
    <property type="nucleotide sequence ID" value="NZ_BAPG01000121.1"/>
</dbReference>
<comment type="caution">
    <text evidence="1">The sequence shown here is derived from an EMBL/GenBank/DDBJ whole genome shotgun (WGS) entry which is preliminary data.</text>
</comment>
<dbReference type="EMBL" id="BJYF01000008">
    <property type="protein sequence ID" value="GEN59746.1"/>
    <property type="molecule type" value="Genomic_DNA"/>
</dbReference>
<dbReference type="Proteomes" id="UP000321635">
    <property type="component" value="Unassembled WGS sequence"/>
</dbReference>
<keyword evidence="2" id="KW-1185">Reference proteome</keyword>
<dbReference type="STRING" id="1120919.GCA_000429165_02202"/>
<sequence length="93" mass="9836">MSAEKIRKDAESALEAATSSARDDLETVKAQLEQFVQQHILPKLSDAATSAAANVKDIAQTQKKSVATQVSTQPLLSIGISAVVGFVLGRLSR</sequence>
<dbReference type="AlphaFoldDB" id="A0A511X9W5"/>
<accession>A0A511X9W5</accession>
<organism evidence="1 2">
    <name type="scientific">Acetobacter nitrogenifigens DSM 23921 = NBRC 105050</name>
    <dbReference type="NCBI Taxonomy" id="1120919"/>
    <lineage>
        <taxon>Bacteria</taxon>
        <taxon>Pseudomonadati</taxon>
        <taxon>Pseudomonadota</taxon>
        <taxon>Alphaproteobacteria</taxon>
        <taxon>Acetobacterales</taxon>
        <taxon>Acetobacteraceae</taxon>
        <taxon>Acetobacter</taxon>
    </lineage>
</organism>
<dbReference type="OrthoDB" id="7219480at2"/>
<gene>
    <name evidence="1" type="ORF">ANI02nite_16300</name>
</gene>
<evidence type="ECO:0000313" key="1">
    <source>
        <dbReference type="EMBL" id="GEN59746.1"/>
    </source>
</evidence>
<proteinExistence type="predicted"/>
<reference evidence="1 2" key="1">
    <citation type="submission" date="2019-07" db="EMBL/GenBank/DDBJ databases">
        <title>Whole genome shotgun sequence of Acetobacter nitrogenifigens NBRC 105050.</title>
        <authorList>
            <person name="Hosoyama A."/>
            <person name="Uohara A."/>
            <person name="Ohji S."/>
            <person name="Ichikawa N."/>
        </authorList>
    </citation>
    <scope>NUCLEOTIDE SEQUENCE [LARGE SCALE GENOMIC DNA]</scope>
    <source>
        <strain evidence="1 2">NBRC 105050</strain>
    </source>
</reference>